<name>A0A2S7KY14_9FLAO</name>
<dbReference type="InterPro" id="IPR052021">
    <property type="entry name" value="Type-I_RS_S_subunit"/>
</dbReference>
<dbReference type="GO" id="GO:0009307">
    <property type="term" value="P:DNA restriction-modification system"/>
    <property type="evidence" value="ECO:0007669"/>
    <property type="project" value="UniProtKB-KW"/>
</dbReference>
<evidence type="ECO:0000256" key="3">
    <source>
        <dbReference type="ARBA" id="ARBA00023125"/>
    </source>
</evidence>
<keyword evidence="3" id="KW-0238">DNA-binding</keyword>
<evidence type="ECO:0000313" key="5">
    <source>
        <dbReference type="EMBL" id="PQB07555.1"/>
    </source>
</evidence>
<sequence length="423" mass="47416">MKDNWTREPLGNSVKLQGGYAFSSNLFQESGIPLIRISNISNNGIYKEFAYLPEEKAKFNKEFLLNENDILIAMSGATTGKNCQISKDFLPALLNQRTGRFQVIDNEKIENSYLAFIINSPEFQKLLLVDAIGGAQPNISSRQIESIEVELPPLPQQQKIAKILSTVDEVIEQTESAIAKYQAIKRGLIHDLFTRGIDVNTGKLRPTPQEAPELYKESVLGLIPKEWEVEELEVLCSEKPKYGINAAAVDYNNNLPTYFRITDIDVNGDYSKTGRKSVDNPFSSQYYLKRGDIVFARTGATVGKTYLYNENDGPLVYAGFLIKVSPNINVLDSDFLKFLTETNYYLNWVVVMSQRSGQPGINGAEFGSLKIPTPDIIEQEIISERLLIALKKIQTEQQALAKYQQLKAGLLQDLLTGKVEVLV</sequence>
<keyword evidence="2" id="KW-0680">Restriction system</keyword>
<evidence type="ECO:0000256" key="2">
    <source>
        <dbReference type="ARBA" id="ARBA00022747"/>
    </source>
</evidence>
<dbReference type="AlphaFoldDB" id="A0A2S7KY14"/>
<protein>
    <recommendedName>
        <fullName evidence="4">Type I restriction modification DNA specificity domain-containing protein</fullName>
    </recommendedName>
</protein>
<dbReference type="CDD" id="cd17278">
    <property type="entry name" value="RMtype1_S_LdeBORF1052P-TRD2-CR2"/>
    <property type="match status" value="1"/>
</dbReference>
<dbReference type="GO" id="GO:0003677">
    <property type="term" value="F:DNA binding"/>
    <property type="evidence" value="ECO:0007669"/>
    <property type="project" value="UniProtKB-KW"/>
</dbReference>
<evidence type="ECO:0000313" key="6">
    <source>
        <dbReference type="Proteomes" id="UP000239522"/>
    </source>
</evidence>
<comment type="caution">
    <text evidence="5">The sequence shown here is derived from an EMBL/GenBank/DDBJ whole genome shotgun (WGS) entry which is preliminary data.</text>
</comment>
<comment type="similarity">
    <text evidence="1">Belongs to the type-I restriction system S methylase family.</text>
</comment>
<dbReference type="OrthoDB" id="2234796at2"/>
<organism evidence="5 6">
    <name type="scientific">Polaribacter filamentus</name>
    <dbReference type="NCBI Taxonomy" id="53483"/>
    <lineage>
        <taxon>Bacteria</taxon>
        <taxon>Pseudomonadati</taxon>
        <taxon>Bacteroidota</taxon>
        <taxon>Flavobacteriia</taxon>
        <taxon>Flavobacteriales</taxon>
        <taxon>Flavobacteriaceae</taxon>
    </lineage>
</organism>
<keyword evidence="6" id="KW-1185">Reference proteome</keyword>
<dbReference type="SUPFAM" id="SSF116734">
    <property type="entry name" value="DNA methylase specificity domain"/>
    <property type="match status" value="2"/>
</dbReference>
<dbReference type="InterPro" id="IPR000055">
    <property type="entry name" value="Restrct_endonuc_typeI_TRD"/>
</dbReference>
<dbReference type="PANTHER" id="PTHR30408:SF12">
    <property type="entry name" value="TYPE I RESTRICTION ENZYME MJAVIII SPECIFICITY SUBUNIT"/>
    <property type="match status" value="1"/>
</dbReference>
<dbReference type="Gene3D" id="1.10.287.1120">
    <property type="entry name" value="Bipartite methylase S protein"/>
    <property type="match status" value="1"/>
</dbReference>
<dbReference type="EMBL" id="MQUA01000013">
    <property type="protein sequence ID" value="PQB07555.1"/>
    <property type="molecule type" value="Genomic_DNA"/>
</dbReference>
<dbReference type="InterPro" id="IPR044946">
    <property type="entry name" value="Restrct_endonuc_typeI_TRD_sf"/>
</dbReference>
<accession>A0A2S7KY14</accession>
<gene>
    <name evidence="5" type="ORF">BST83_10585</name>
</gene>
<evidence type="ECO:0000256" key="1">
    <source>
        <dbReference type="ARBA" id="ARBA00010923"/>
    </source>
</evidence>
<feature type="domain" description="Type I restriction modification DNA specificity" evidence="4">
    <location>
        <begin position="257"/>
        <end position="400"/>
    </location>
</feature>
<feature type="domain" description="Type I restriction modification DNA specificity" evidence="4">
    <location>
        <begin position="4"/>
        <end position="174"/>
    </location>
</feature>
<dbReference type="PANTHER" id="PTHR30408">
    <property type="entry name" value="TYPE-1 RESTRICTION ENZYME ECOKI SPECIFICITY PROTEIN"/>
    <property type="match status" value="1"/>
</dbReference>
<evidence type="ECO:0000259" key="4">
    <source>
        <dbReference type="Pfam" id="PF01420"/>
    </source>
</evidence>
<dbReference type="Proteomes" id="UP000239522">
    <property type="component" value="Unassembled WGS sequence"/>
</dbReference>
<dbReference type="RefSeq" id="WP_104809765.1">
    <property type="nucleotide sequence ID" value="NZ_MQUA01000013.1"/>
</dbReference>
<dbReference type="CDD" id="cd17521">
    <property type="entry name" value="RMtype1_S_Sau13435ORF2165P_TRD2-CR2_like"/>
    <property type="match status" value="1"/>
</dbReference>
<proteinExistence type="inferred from homology"/>
<dbReference type="Pfam" id="PF01420">
    <property type="entry name" value="Methylase_S"/>
    <property type="match status" value="2"/>
</dbReference>
<reference evidence="5 6" key="1">
    <citation type="submission" date="2016-11" db="EMBL/GenBank/DDBJ databases">
        <title>Trade-off between light-utilization and light-protection in marine flavobacteria.</title>
        <authorList>
            <person name="Kumagai Y."/>
        </authorList>
    </citation>
    <scope>NUCLEOTIDE SEQUENCE [LARGE SCALE GENOMIC DNA]</scope>
    <source>
        <strain evidence="5 6">ATCC 700397</strain>
    </source>
</reference>
<dbReference type="Gene3D" id="3.90.220.20">
    <property type="entry name" value="DNA methylase specificity domains"/>
    <property type="match status" value="2"/>
</dbReference>